<dbReference type="RefSeq" id="WP_159447078.1">
    <property type="nucleotide sequence ID" value="NZ_FUYC01000001.1"/>
</dbReference>
<evidence type="ECO:0000313" key="3">
    <source>
        <dbReference type="EMBL" id="SKA71214.1"/>
    </source>
</evidence>
<proteinExistence type="predicted"/>
<feature type="region of interest" description="Disordered" evidence="1">
    <location>
        <begin position="1181"/>
        <end position="1215"/>
    </location>
</feature>
<dbReference type="PANTHER" id="PTHR32387:SF0">
    <property type="entry name" value="PROTEIN NO VEIN"/>
    <property type="match status" value="1"/>
</dbReference>
<dbReference type="Proteomes" id="UP000190027">
    <property type="component" value="Unassembled WGS sequence"/>
</dbReference>
<evidence type="ECO:0000256" key="1">
    <source>
        <dbReference type="SAM" id="MobiDB-lite"/>
    </source>
</evidence>
<dbReference type="STRING" id="1121449.SAMN02745704_00097"/>
<name>A0A1T4W1P5_9BACT</name>
<dbReference type="Pfam" id="PF13020">
    <property type="entry name" value="NOV_C"/>
    <property type="match status" value="1"/>
</dbReference>
<dbReference type="InterPro" id="IPR024975">
    <property type="entry name" value="NOV_C"/>
</dbReference>
<protein>
    <recommendedName>
        <fullName evidence="2">Protein NO VEIN C-terminal domain-containing protein</fullName>
    </recommendedName>
</protein>
<organism evidence="3 4">
    <name type="scientific">Paucidesulfovibrio gracilis DSM 16080</name>
    <dbReference type="NCBI Taxonomy" id="1121449"/>
    <lineage>
        <taxon>Bacteria</taxon>
        <taxon>Pseudomonadati</taxon>
        <taxon>Thermodesulfobacteriota</taxon>
        <taxon>Desulfovibrionia</taxon>
        <taxon>Desulfovibrionales</taxon>
        <taxon>Desulfovibrionaceae</taxon>
        <taxon>Paucidesulfovibrio</taxon>
    </lineage>
</organism>
<dbReference type="InterPro" id="IPR052957">
    <property type="entry name" value="Auxin_embryo_med"/>
</dbReference>
<feature type="compositionally biased region" description="Basic and acidic residues" evidence="1">
    <location>
        <begin position="1185"/>
        <end position="1194"/>
    </location>
</feature>
<feature type="compositionally biased region" description="Polar residues" evidence="1">
    <location>
        <begin position="1195"/>
        <end position="1207"/>
    </location>
</feature>
<dbReference type="SUPFAM" id="SSF55874">
    <property type="entry name" value="ATPase domain of HSP90 chaperone/DNA topoisomerase II/histidine kinase"/>
    <property type="match status" value="1"/>
</dbReference>
<dbReference type="EMBL" id="FUYC01000001">
    <property type="protein sequence ID" value="SKA71214.1"/>
    <property type="molecule type" value="Genomic_DNA"/>
</dbReference>
<feature type="domain" description="Protein NO VEIN C-terminal" evidence="2">
    <location>
        <begin position="1288"/>
        <end position="1354"/>
    </location>
</feature>
<dbReference type="NCBIfam" id="NF047352">
    <property type="entry name" value="P_loop_sacsin"/>
    <property type="match status" value="1"/>
</dbReference>
<gene>
    <name evidence="3" type="ORF">SAMN02745704_00097</name>
</gene>
<evidence type="ECO:0000313" key="4">
    <source>
        <dbReference type="Proteomes" id="UP000190027"/>
    </source>
</evidence>
<keyword evidence="4" id="KW-1185">Reference proteome</keyword>
<accession>A0A1T4W1P5</accession>
<dbReference type="PANTHER" id="PTHR32387">
    <property type="entry name" value="WU:FJ29H11"/>
    <property type="match status" value="1"/>
</dbReference>
<sequence>MLDQSSVVKNDVLSSVSDWYEWLSGEEQKTVNAYRTKPELFIGHFRRERDTTAEYKGREVLELLQNAADAAKKIGQQGQVLIELSPAGLIVANSGAAFSTGGVQSLQTPDFSPKFNEGVYIGNKGLGFRAVLNWSDWPVILSQSLALTYCEQYLTRKTEQLCQASPELNSLVQDESQRLNGSVSPGLPFPAFSENGDLSEYMTEASQKAVYQRCQELHLDEKYTTVIGMPFKSEDLYEVAKLQIQTLRPEILLFVHHLDKIAFRLHDEDEYNWSRIKDDDSQMMVMKNGAPIGIWRVFHYEGIVPKEEVDDSQQGQVQFELIVAVPEVQDCGELVASPLFSHFPTNILMPIPVVCHASLELDQSRNHILDKNSNRYVLHELAGFVATIAEQRAVQYPAGCNAGFRLLIPLRSSYPHDLEQMVFPEALLNAARTKCIVPTLGGKAVRYDQAYSVDGADESWLPAEVFEDVTPIADVSERDFFKKLGVKALSDSDFRQRLLAIENLSLGERVRLIVGLIENCVSSSVHSSALLLSSSAESVPDNATVLIAPKESKLPSTPSWVSLRYLDSDLARMLSDRLRVSDSRDLQRKMRSFGLQEYSLANLIQRVIANSNQYAKEEGDSSEMVQKELIQYLFKLFELEDSTKKRPAFPERASLSLININGDRCPVNTLYMGTGYGSDGNIVQSLYGACHPEQLVAAPHALGLKNCEKDELISFMQWIGVSRWPRETSTNCSDTEYKEYLLGTISYPVNFNEYHFNSREEASRNARFFVRDMKNIDGLEAIIESAPTAAIAAWLALDEKMPQLLRAGEWNARFSAKKGNDRNWRSYRGRLPSFIKWKLEGSEWLIAKDGSKMRPKDCVLGTRLNEALFLRPVYPESDVLELYGLDINDLIEGWRRGGVASSIAELEKNRLYELLLEWPERHPDGKSARALYKAVIDAIDTAFGEDRGARSLFFESGKMWSKCGEYYPIGEMRHDDLQGFPQALLDEFTLVDLPHRVGSDKVRRTFGVNSLDKEDIEQRVNSYDLAGNFDVEFQSVKPFWYCLRVAQSSQVQNLESLKRLKLRVCSKISTTLLYQGKTINYSVPVWGWLIDNGVLYVRSDPAKSVNSKSTLLAEAIGAAIASLFRIASGAEFVTMFLTDPEDREALLEQKGIETTTEEMERILKDFGTPVIESVPVLPQGVPVPELEKRTEGKSDSPSTSEPVDSTPSPAPDKVEEADLKVEGKDCVDPKERTKRNITVKRVVNKQGGHTRRVTDYNFVERKALEVEAFFDRFPVLVGHITGYEAPGCDILSFSSAEHRDEFLSGENRDSDRVERFIEVKGRRDKGAAIELRGNEMNAAHERQEKYYIYRMSKNGEGSFELSILNNPMAHKNALEQSIYVDMDRAESLERFNVSGGSAE</sequence>
<evidence type="ECO:0000259" key="2">
    <source>
        <dbReference type="Pfam" id="PF13020"/>
    </source>
</evidence>
<reference evidence="3 4" key="1">
    <citation type="submission" date="2017-02" db="EMBL/GenBank/DDBJ databases">
        <authorList>
            <person name="Peterson S.W."/>
        </authorList>
    </citation>
    <scope>NUCLEOTIDE SEQUENCE [LARGE SCALE GENOMIC DNA]</scope>
    <source>
        <strain evidence="3 4">DSM 16080</strain>
    </source>
</reference>
<dbReference type="InterPro" id="IPR036890">
    <property type="entry name" value="HATPase_C_sf"/>
</dbReference>
<dbReference type="OrthoDB" id="7782105at2"/>